<proteinExistence type="predicted"/>
<gene>
    <name evidence="1" type="ORF">NB037_06840</name>
</gene>
<name>A0A9X2IS02_9MICO</name>
<sequence>MTRAVLRRPIAAALGAADRAGHRRTTDGSAIRQEVPGYYVDDAVHILVVLNPTRRRLLLRLAVHHVPFPESAPAAPYRIAGVTGVIARAHGRDVASYDLGVVPVPAQGSWVGTIEPVRAQGAVSFLPSVHSLAHRILLTAALPSGAGAPVARSGPIVSTAYLPSASAAPTVVDLPG</sequence>
<evidence type="ECO:0000313" key="2">
    <source>
        <dbReference type="Proteomes" id="UP001155240"/>
    </source>
</evidence>
<comment type="caution">
    <text evidence="1">The sequence shown here is derived from an EMBL/GenBank/DDBJ whole genome shotgun (WGS) entry which is preliminary data.</text>
</comment>
<keyword evidence="2" id="KW-1185">Reference proteome</keyword>
<dbReference type="Proteomes" id="UP001155240">
    <property type="component" value="Unassembled WGS sequence"/>
</dbReference>
<dbReference type="RefSeq" id="WP_251944541.1">
    <property type="nucleotide sequence ID" value="NZ_JAMRYM010000019.1"/>
</dbReference>
<dbReference type="AlphaFoldDB" id="A0A9X2IS02"/>
<dbReference type="EMBL" id="JAMRYM010000019">
    <property type="protein sequence ID" value="MCM6762131.1"/>
    <property type="molecule type" value="Genomic_DNA"/>
</dbReference>
<protein>
    <submittedName>
        <fullName evidence="1">Uncharacterized protein</fullName>
    </submittedName>
</protein>
<evidence type="ECO:0000313" key="1">
    <source>
        <dbReference type="EMBL" id="MCM6762131.1"/>
    </source>
</evidence>
<accession>A0A9X2IS02</accession>
<reference evidence="1" key="1">
    <citation type="submission" date="2022-06" db="EMBL/GenBank/DDBJ databases">
        <title>Whole genome shotgun sequencing (WGS) of Rathayibacter sp. ZW T2_19, isolated from stored onions (Allium cepa).</title>
        <authorList>
            <person name="Stoll D.A."/>
            <person name="Huch M."/>
        </authorList>
    </citation>
    <scope>NUCLEOTIDE SEQUENCE</scope>
    <source>
        <strain evidence="1">ZW T2_19</strain>
    </source>
</reference>
<organism evidence="1 2">
    <name type="scientific">Rathayibacter rubneri</name>
    <dbReference type="NCBI Taxonomy" id="2950106"/>
    <lineage>
        <taxon>Bacteria</taxon>
        <taxon>Bacillati</taxon>
        <taxon>Actinomycetota</taxon>
        <taxon>Actinomycetes</taxon>
        <taxon>Micrococcales</taxon>
        <taxon>Microbacteriaceae</taxon>
        <taxon>Rathayibacter</taxon>
    </lineage>
</organism>